<evidence type="ECO:0000259" key="1">
    <source>
        <dbReference type="PROSITE" id="PS51886"/>
    </source>
</evidence>
<sequence length="133" mass="15236">MYTSYPLFHLSSIEVVDKIKPYKKIIDKLWEDINQHLLIPDRPVKSTILPPRSVLNMPTAYTLINIPYKFELILRGTQDGFAPQTFWNICHGQVGTVVLLKVKGTDEIIGGYNPLAWDNSNNGRKQKIVLFSH</sequence>
<organism evidence="2 3">
    <name type="scientific">Diversispora epigaea</name>
    <dbReference type="NCBI Taxonomy" id="1348612"/>
    <lineage>
        <taxon>Eukaryota</taxon>
        <taxon>Fungi</taxon>
        <taxon>Fungi incertae sedis</taxon>
        <taxon>Mucoromycota</taxon>
        <taxon>Glomeromycotina</taxon>
        <taxon>Glomeromycetes</taxon>
        <taxon>Diversisporales</taxon>
        <taxon>Diversisporaceae</taxon>
        <taxon>Diversispora</taxon>
    </lineage>
</organism>
<gene>
    <name evidence="2" type="ORF">Glove_301g25</name>
</gene>
<keyword evidence="3" id="KW-1185">Reference proteome</keyword>
<name>A0A397I1W5_9GLOM</name>
<dbReference type="AlphaFoldDB" id="A0A397I1W5"/>
<dbReference type="Proteomes" id="UP000266861">
    <property type="component" value="Unassembled WGS sequence"/>
</dbReference>
<dbReference type="EMBL" id="PQFF01000275">
    <property type="protein sequence ID" value="RHZ67404.1"/>
    <property type="molecule type" value="Genomic_DNA"/>
</dbReference>
<dbReference type="PROSITE" id="PS51886">
    <property type="entry name" value="TLDC"/>
    <property type="match status" value="1"/>
</dbReference>
<dbReference type="OrthoDB" id="2318053at2759"/>
<reference evidence="2 3" key="1">
    <citation type="submission" date="2018-08" db="EMBL/GenBank/DDBJ databases">
        <title>Genome and evolution of the arbuscular mycorrhizal fungus Diversispora epigaea (formerly Glomus versiforme) and its bacterial endosymbionts.</title>
        <authorList>
            <person name="Sun X."/>
            <person name="Fei Z."/>
            <person name="Harrison M."/>
        </authorList>
    </citation>
    <scope>NUCLEOTIDE SEQUENCE [LARGE SCALE GENOMIC DNA]</scope>
    <source>
        <strain evidence="2 3">IT104</strain>
    </source>
</reference>
<protein>
    <recommendedName>
        <fullName evidence="1">TLDc domain-containing protein</fullName>
    </recommendedName>
</protein>
<evidence type="ECO:0000313" key="2">
    <source>
        <dbReference type="EMBL" id="RHZ67404.1"/>
    </source>
</evidence>
<dbReference type="Pfam" id="PF07534">
    <property type="entry name" value="TLD"/>
    <property type="match status" value="1"/>
</dbReference>
<proteinExistence type="predicted"/>
<evidence type="ECO:0000313" key="3">
    <source>
        <dbReference type="Proteomes" id="UP000266861"/>
    </source>
</evidence>
<feature type="domain" description="TLDc" evidence="1">
    <location>
        <begin position="43"/>
        <end position="133"/>
    </location>
</feature>
<accession>A0A397I1W5</accession>
<comment type="caution">
    <text evidence="2">The sequence shown here is derived from an EMBL/GenBank/DDBJ whole genome shotgun (WGS) entry which is preliminary data.</text>
</comment>
<dbReference type="InterPro" id="IPR006571">
    <property type="entry name" value="TLDc_dom"/>
</dbReference>